<evidence type="ECO:0000313" key="3">
    <source>
        <dbReference type="Proteomes" id="UP001208570"/>
    </source>
</evidence>
<dbReference type="GO" id="GO:0005886">
    <property type="term" value="C:plasma membrane"/>
    <property type="evidence" value="ECO:0007669"/>
    <property type="project" value="TreeGrafter"/>
</dbReference>
<dbReference type="InterPro" id="IPR029063">
    <property type="entry name" value="SAM-dependent_MTases_sf"/>
</dbReference>
<gene>
    <name evidence="2" type="ORF">LSH36_544g06014</name>
</gene>
<dbReference type="Pfam" id="PF05050">
    <property type="entry name" value="Methyltransf_21"/>
    <property type="match status" value="1"/>
</dbReference>
<dbReference type="GO" id="GO:0031902">
    <property type="term" value="C:late endosome membrane"/>
    <property type="evidence" value="ECO:0007669"/>
    <property type="project" value="TreeGrafter"/>
</dbReference>
<dbReference type="AlphaFoldDB" id="A0AAD9J706"/>
<dbReference type="GO" id="GO:0005789">
    <property type="term" value="C:endoplasmic reticulum membrane"/>
    <property type="evidence" value="ECO:0007669"/>
    <property type="project" value="TreeGrafter"/>
</dbReference>
<proteinExistence type="predicted"/>
<protein>
    <recommendedName>
        <fullName evidence="1">Methyltransferase FkbM domain-containing protein</fullName>
    </recommendedName>
</protein>
<dbReference type="GO" id="GO:0006888">
    <property type="term" value="P:endoplasmic reticulum to Golgi vesicle-mediated transport"/>
    <property type="evidence" value="ECO:0007669"/>
    <property type="project" value="TreeGrafter"/>
</dbReference>
<dbReference type="Gene3D" id="3.40.50.150">
    <property type="entry name" value="Vaccinia Virus protein VP39"/>
    <property type="match status" value="1"/>
</dbReference>
<organism evidence="2 3">
    <name type="scientific">Paralvinella palmiformis</name>
    <dbReference type="NCBI Taxonomy" id="53620"/>
    <lineage>
        <taxon>Eukaryota</taxon>
        <taxon>Metazoa</taxon>
        <taxon>Spiralia</taxon>
        <taxon>Lophotrochozoa</taxon>
        <taxon>Annelida</taxon>
        <taxon>Polychaeta</taxon>
        <taxon>Sedentaria</taxon>
        <taxon>Canalipalpata</taxon>
        <taxon>Terebellida</taxon>
        <taxon>Terebelliformia</taxon>
        <taxon>Alvinellidae</taxon>
        <taxon>Paralvinella</taxon>
    </lineage>
</organism>
<dbReference type="EMBL" id="JAODUP010000544">
    <property type="protein sequence ID" value="KAK2147634.1"/>
    <property type="molecule type" value="Genomic_DNA"/>
</dbReference>
<feature type="domain" description="Methyltransferase FkbM" evidence="1">
    <location>
        <begin position="112"/>
        <end position="257"/>
    </location>
</feature>
<evidence type="ECO:0000259" key="1">
    <source>
        <dbReference type="Pfam" id="PF05050"/>
    </source>
</evidence>
<dbReference type="InterPro" id="IPR006342">
    <property type="entry name" value="FkbM_mtfrase"/>
</dbReference>
<dbReference type="InterPro" id="IPR053202">
    <property type="entry name" value="EGF_Rcpt_Signaling_Reg"/>
</dbReference>
<reference evidence="2" key="1">
    <citation type="journal article" date="2023" name="Mol. Biol. Evol.">
        <title>Third-Generation Sequencing Reveals the Adaptive Role of the Epigenome in Three Deep-Sea Polychaetes.</title>
        <authorList>
            <person name="Perez M."/>
            <person name="Aroh O."/>
            <person name="Sun Y."/>
            <person name="Lan Y."/>
            <person name="Juniper S.K."/>
            <person name="Young C.R."/>
            <person name="Angers B."/>
            <person name="Qian P.Y."/>
        </authorList>
    </citation>
    <scope>NUCLEOTIDE SEQUENCE</scope>
    <source>
        <strain evidence="2">P08H-3</strain>
    </source>
</reference>
<dbReference type="Proteomes" id="UP001208570">
    <property type="component" value="Unassembled WGS sequence"/>
</dbReference>
<evidence type="ECO:0000313" key="2">
    <source>
        <dbReference type="EMBL" id="KAK2147634.1"/>
    </source>
</evidence>
<keyword evidence="3" id="KW-1185">Reference proteome</keyword>
<dbReference type="PANTHER" id="PTHR34009:SF2">
    <property type="entry name" value="PROTEIN STAR"/>
    <property type="match status" value="1"/>
</dbReference>
<dbReference type="PANTHER" id="PTHR34009">
    <property type="entry name" value="PROTEIN STAR"/>
    <property type="match status" value="1"/>
</dbReference>
<sequence length="314" mass="36130">MSRKIVICLVLSFVIAVTWLSFNIDKVQQNYKRMPSAVDEIWSVDEIQDFYYDNEQDWLDPGFQRFLRRRWIVGPSKCKAKLRRGDVSQMKQSTFVDGLLNQRRRGFFVESGAAEGVQLSNSLFFETERDWSGLLIEPNPSFFRSLMSKKRNAYLVNACLSTNENVSEVLFKPAGYVGGIADKMEATLLSFVNKAHKHLCDLRLTCFPLVALLDALGVRHVDYLSLDVEGPELDILRTIPFGRVTIDVVTVEYRVSDMKTINEEASERKLLLIREFFAGLRSFREAGILPWDVNQENVVNERRGLDVVFQRIVQ</sequence>
<comment type="caution">
    <text evidence="2">The sequence shown here is derived from an EMBL/GenBank/DDBJ whole genome shotgun (WGS) entry which is preliminary data.</text>
</comment>
<name>A0AAD9J706_9ANNE</name>
<dbReference type="GO" id="GO:0005794">
    <property type="term" value="C:Golgi apparatus"/>
    <property type="evidence" value="ECO:0007669"/>
    <property type="project" value="TreeGrafter"/>
</dbReference>
<dbReference type="GO" id="GO:0016197">
    <property type="term" value="P:endosomal transport"/>
    <property type="evidence" value="ECO:0007669"/>
    <property type="project" value="TreeGrafter"/>
</dbReference>
<accession>A0AAD9J706</accession>